<organism evidence="2 3">
    <name type="scientific">Trichloromonas acetexigens</name>
    <dbReference type="NCBI Taxonomy" id="38815"/>
    <lineage>
        <taxon>Bacteria</taxon>
        <taxon>Pseudomonadati</taxon>
        <taxon>Thermodesulfobacteriota</taxon>
        <taxon>Desulfuromonadia</taxon>
        <taxon>Desulfuromonadales</taxon>
        <taxon>Trichloromonadaceae</taxon>
        <taxon>Trichloromonas</taxon>
    </lineage>
</organism>
<sequence>MSYRIIFTPEAADQLADLYHYIAEAAAPEIAAQYTEAIVSYCENLHMFPHRGTMRDDVRPGLRITNYKKRAMIAFHVDADLVSIIGIFYGGQDYEAILSDNDSGDSGTEH</sequence>
<protein>
    <submittedName>
        <fullName evidence="2">Type II toxin-antitoxin system RelE/ParE family toxin</fullName>
    </submittedName>
</protein>
<dbReference type="OrthoDB" id="9814952at2"/>
<evidence type="ECO:0000256" key="1">
    <source>
        <dbReference type="ARBA" id="ARBA00022649"/>
    </source>
</evidence>
<gene>
    <name evidence="2" type="ORF">FL622_16880</name>
</gene>
<reference evidence="2 3" key="1">
    <citation type="submission" date="2019-07" db="EMBL/GenBank/DDBJ databases">
        <title>Insights of Desulfuromonas acetexigens electromicrobiology.</title>
        <authorList>
            <person name="Katuri K."/>
            <person name="Sapireddy V."/>
            <person name="Shaw D.R."/>
            <person name="Saikaly P."/>
        </authorList>
    </citation>
    <scope>NUCLEOTIDE SEQUENCE [LARGE SCALE GENOMIC DNA]</scope>
    <source>
        <strain evidence="2 3">2873</strain>
    </source>
</reference>
<dbReference type="EMBL" id="VJVV01000021">
    <property type="protein sequence ID" value="TRO77858.1"/>
    <property type="molecule type" value="Genomic_DNA"/>
</dbReference>
<evidence type="ECO:0000313" key="3">
    <source>
        <dbReference type="Proteomes" id="UP000317155"/>
    </source>
</evidence>
<accession>A0A550J3P8</accession>
<dbReference type="AlphaFoldDB" id="A0A550J3P8"/>
<comment type="caution">
    <text evidence="2">The sequence shown here is derived from an EMBL/GenBank/DDBJ whole genome shotgun (WGS) entry which is preliminary data.</text>
</comment>
<keyword evidence="1" id="KW-1277">Toxin-antitoxin system</keyword>
<dbReference type="Pfam" id="PF05016">
    <property type="entry name" value="ParE_toxin"/>
    <property type="match status" value="1"/>
</dbReference>
<dbReference type="InterPro" id="IPR035093">
    <property type="entry name" value="RelE/ParE_toxin_dom_sf"/>
</dbReference>
<dbReference type="Gene3D" id="3.30.2310.20">
    <property type="entry name" value="RelE-like"/>
    <property type="match status" value="1"/>
</dbReference>
<dbReference type="RefSeq" id="WP_092056480.1">
    <property type="nucleotide sequence ID" value="NZ_FOJJ01000014.1"/>
</dbReference>
<name>A0A550J3P8_9BACT</name>
<proteinExistence type="predicted"/>
<dbReference type="Proteomes" id="UP000317155">
    <property type="component" value="Unassembled WGS sequence"/>
</dbReference>
<dbReference type="InterPro" id="IPR007712">
    <property type="entry name" value="RelE/ParE_toxin"/>
</dbReference>
<evidence type="ECO:0000313" key="2">
    <source>
        <dbReference type="EMBL" id="TRO77858.1"/>
    </source>
</evidence>
<keyword evidence="3" id="KW-1185">Reference proteome</keyword>